<dbReference type="PROSITE" id="PS50244">
    <property type="entry name" value="S5A_REDUCTASE"/>
    <property type="match status" value="1"/>
</dbReference>
<dbReference type="Pfam" id="PF11605">
    <property type="entry name" value="Vps36_ESCRT-II"/>
    <property type="match status" value="1"/>
</dbReference>
<keyword evidence="4 11" id="KW-0813">Transport</keyword>
<dbReference type="Gene3D" id="1.10.10.10">
    <property type="entry name" value="Winged helix-like DNA-binding domain superfamily/Winged helix DNA-binding domain"/>
    <property type="match status" value="2"/>
</dbReference>
<dbReference type="GO" id="GO:0043328">
    <property type="term" value="P:protein transport to vacuole involved in ubiquitin-dependent protein catabolic process via the multivesicular body sorting pathway"/>
    <property type="evidence" value="ECO:0007669"/>
    <property type="project" value="UniProtKB-UniRule"/>
</dbReference>
<keyword evidence="8 12" id="KW-1133">Transmembrane helix</keyword>
<dbReference type="PANTHER" id="PTHR13128">
    <property type="entry name" value="VACUOLAR PROTEIN-SORTING-ASSOCIATED PROTEIN 36"/>
    <property type="match status" value="1"/>
</dbReference>
<dbReference type="SUPFAM" id="SSF50729">
    <property type="entry name" value="PH domain-like"/>
    <property type="match status" value="1"/>
</dbReference>
<reference evidence="15" key="1">
    <citation type="submission" date="2020-01" db="EMBL/GenBank/DDBJ databases">
        <title>Draft genome sequence of the Termite Coptotermes fromosanus.</title>
        <authorList>
            <person name="Itakura S."/>
            <person name="Yosikawa Y."/>
            <person name="Umezawa K."/>
        </authorList>
    </citation>
    <scope>NUCLEOTIDE SEQUENCE [LARGE SCALE GENOMIC DNA]</scope>
</reference>
<dbReference type="Gene3D" id="6.10.140.260">
    <property type="match status" value="1"/>
</dbReference>
<evidence type="ECO:0000256" key="5">
    <source>
        <dbReference type="ARBA" id="ARBA00022490"/>
    </source>
</evidence>
<organism evidence="14 15">
    <name type="scientific">Coptotermes formosanus</name>
    <name type="common">Formosan subterranean termite</name>
    <dbReference type="NCBI Taxonomy" id="36987"/>
    <lineage>
        <taxon>Eukaryota</taxon>
        <taxon>Metazoa</taxon>
        <taxon>Ecdysozoa</taxon>
        <taxon>Arthropoda</taxon>
        <taxon>Hexapoda</taxon>
        <taxon>Insecta</taxon>
        <taxon>Pterygota</taxon>
        <taxon>Neoptera</taxon>
        <taxon>Polyneoptera</taxon>
        <taxon>Dictyoptera</taxon>
        <taxon>Blattodea</taxon>
        <taxon>Blattoidea</taxon>
        <taxon>Termitoidae</taxon>
        <taxon>Rhinotermitidae</taxon>
        <taxon>Coptotermes</taxon>
    </lineage>
</organism>
<dbReference type="OrthoDB" id="271448at2759"/>
<dbReference type="AlphaFoldDB" id="A0A6L2Q5T9"/>
<dbReference type="InterPro" id="IPR036390">
    <property type="entry name" value="WH_DNA-bd_sf"/>
</dbReference>
<evidence type="ECO:0000256" key="6">
    <source>
        <dbReference type="ARBA" id="ARBA00022692"/>
    </source>
</evidence>
<evidence type="ECO:0000256" key="9">
    <source>
        <dbReference type="ARBA" id="ARBA00023136"/>
    </source>
</evidence>
<dbReference type="GO" id="GO:0000814">
    <property type="term" value="C:ESCRT II complex"/>
    <property type="evidence" value="ECO:0007669"/>
    <property type="project" value="UniProtKB-UniRule"/>
</dbReference>
<feature type="transmembrane region" description="Helical" evidence="12">
    <location>
        <begin position="65"/>
        <end position="86"/>
    </location>
</feature>
<evidence type="ECO:0000256" key="3">
    <source>
        <dbReference type="ARBA" id="ARBA00017953"/>
    </source>
</evidence>
<dbReference type="InterPro" id="IPR011993">
    <property type="entry name" value="PH-like_dom_sf"/>
</dbReference>
<keyword evidence="11" id="KW-0967">Endosome</keyword>
<dbReference type="FunFam" id="1.10.10.10:FF:000416">
    <property type="entry name" value="Vacuolar protein-sorting-associated protein 36"/>
    <property type="match status" value="1"/>
</dbReference>
<evidence type="ECO:0000256" key="2">
    <source>
        <dbReference type="ARBA" id="ARBA00009697"/>
    </source>
</evidence>
<dbReference type="EMBL" id="BLKM01000895">
    <property type="protein sequence ID" value="GFG39280.1"/>
    <property type="molecule type" value="Genomic_DNA"/>
</dbReference>
<keyword evidence="15" id="KW-1185">Reference proteome</keyword>
<dbReference type="GO" id="GO:0016627">
    <property type="term" value="F:oxidoreductase activity, acting on the CH-CH group of donors"/>
    <property type="evidence" value="ECO:0007669"/>
    <property type="project" value="InterPro"/>
</dbReference>
<evidence type="ECO:0000259" key="13">
    <source>
        <dbReference type="PROSITE" id="PS51495"/>
    </source>
</evidence>
<dbReference type="GO" id="GO:0031902">
    <property type="term" value="C:late endosome membrane"/>
    <property type="evidence" value="ECO:0007669"/>
    <property type="project" value="UniProtKB-UniRule"/>
</dbReference>
<evidence type="ECO:0000256" key="10">
    <source>
        <dbReference type="ARBA" id="ARBA00030114"/>
    </source>
</evidence>
<dbReference type="FunCoup" id="A0A6L2Q5T9">
    <property type="interactions" value="1399"/>
</dbReference>
<dbReference type="Gene3D" id="2.30.29.30">
    <property type="entry name" value="Pleckstrin-homology domain (PH domain)/Phosphotyrosine-binding domain (PTB)"/>
    <property type="match status" value="1"/>
</dbReference>
<keyword evidence="5 11" id="KW-0963">Cytoplasm</keyword>
<accession>A0A6L2Q5T9</accession>
<proteinExistence type="inferred from homology"/>
<evidence type="ECO:0000313" key="15">
    <source>
        <dbReference type="Proteomes" id="UP000502823"/>
    </source>
</evidence>
<feature type="transmembrane region" description="Helical" evidence="12">
    <location>
        <begin position="181"/>
        <end position="205"/>
    </location>
</feature>
<feature type="domain" description="GLUE N-terminal" evidence="13">
    <location>
        <begin position="241"/>
        <end position="385"/>
    </location>
</feature>
<evidence type="ECO:0000256" key="8">
    <source>
        <dbReference type="ARBA" id="ARBA00022989"/>
    </source>
</evidence>
<keyword evidence="6 12" id="KW-0812">Transmembrane</keyword>
<dbReference type="GO" id="GO:0006629">
    <property type="term" value="P:lipid metabolic process"/>
    <property type="evidence" value="ECO:0007669"/>
    <property type="project" value="InterPro"/>
</dbReference>
<evidence type="ECO:0000256" key="4">
    <source>
        <dbReference type="ARBA" id="ARBA00022448"/>
    </source>
</evidence>
<dbReference type="PROSITE" id="PS51495">
    <property type="entry name" value="GLUE"/>
    <property type="match status" value="1"/>
</dbReference>
<evidence type="ECO:0000313" key="14">
    <source>
        <dbReference type="EMBL" id="GFG39280.1"/>
    </source>
</evidence>
<evidence type="ECO:0000256" key="12">
    <source>
        <dbReference type="SAM" id="Phobius"/>
    </source>
</evidence>
<dbReference type="Pfam" id="PF04157">
    <property type="entry name" value="EAP30"/>
    <property type="match status" value="1"/>
</dbReference>
<dbReference type="SUPFAM" id="SSF46785">
    <property type="entry name" value="Winged helix' DNA-binding domain"/>
    <property type="match status" value="2"/>
</dbReference>
<dbReference type="InterPro" id="IPR040608">
    <property type="entry name" value="Snf8/Vps36"/>
</dbReference>
<dbReference type="GO" id="GO:0032266">
    <property type="term" value="F:phosphatidylinositol-3-phosphate binding"/>
    <property type="evidence" value="ECO:0007669"/>
    <property type="project" value="UniProtKB-UniRule"/>
</dbReference>
<comment type="subcellular location">
    <subcellularLocation>
        <location evidence="11">Cytoplasm</location>
    </subcellularLocation>
    <subcellularLocation>
        <location evidence="11">Endosome</location>
    </subcellularLocation>
    <subcellularLocation>
        <location evidence="1">Membrane</location>
        <topology evidence="1">Multi-pass membrane protein</topology>
    </subcellularLocation>
</comment>
<dbReference type="InterPro" id="IPR021648">
    <property type="entry name" value="GLUE_dom"/>
</dbReference>
<dbReference type="PROSITE" id="PS51257">
    <property type="entry name" value="PROKAR_LIPOPROTEIN"/>
    <property type="match status" value="1"/>
</dbReference>
<dbReference type="PANTHER" id="PTHR13128:SF12">
    <property type="entry name" value="VACUOLAR PROTEIN-SORTING-ASSOCIATED PROTEIN 36"/>
    <property type="match status" value="1"/>
</dbReference>
<keyword evidence="7 11" id="KW-0653">Protein transport</keyword>
<comment type="function">
    <text evidence="11">Component of the ESCRT-II complex (endosomal sorting complex required for transport II), which is required for multivesicular body (MVB) formation and sorting of endosomal cargo proteins into MVBs.</text>
</comment>
<evidence type="ECO:0000256" key="7">
    <source>
        <dbReference type="ARBA" id="ARBA00022927"/>
    </source>
</evidence>
<dbReference type="InterPro" id="IPR037855">
    <property type="entry name" value="Vps36"/>
</dbReference>
<dbReference type="GO" id="GO:0043130">
    <property type="term" value="F:ubiquitin binding"/>
    <property type="evidence" value="ECO:0007669"/>
    <property type="project" value="UniProtKB-UniRule"/>
</dbReference>
<keyword evidence="9 12" id="KW-0472">Membrane</keyword>
<comment type="caution">
    <text evidence="14">The sequence shown here is derived from an EMBL/GenBank/DDBJ whole genome shotgun (WGS) entry which is preliminary data.</text>
</comment>
<evidence type="ECO:0000256" key="1">
    <source>
        <dbReference type="ARBA" id="ARBA00004141"/>
    </source>
</evidence>
<feature type="transmembrane region" description="Helical" evidence="12">
    <location>
        <begin position="6"/>
        <end position="27"/>
    </location>
</feature>
<dbReference type="Proteomes" id="UP000502823">
    <property type="component" value="Unassembled WGS sequence"/>
</dbReference>
<dbReference type="InterPro" id="IPR001104">
    <property type="entry name" value="3-oxo-5_a-steroid_4-DH_C"/>
</dbReference>
<evidence type="ECO:0000256" key="11">
    <source>
        <dbReference type="RuleBase" id="RU367095"/>
    </source>
</evidence>
<dbReference type="InterPro" id="IPR036388">
    <property type="entry name" value="WH-like_DNA-bd_sf"/>
</dbReference>
<gene>
    <name evidence="14" type="ORF">Cfor_02205</name>
</gene>
<dbReference type="FunFam" id="1.10.10.10:FF:000170">
    <property type="entry name" value="Vacuolar protein-sorting-associated protein 36"/>
    <property type="match status" value="1"/>
</dbReference>
<name>A0A6L2Q5T9_COPFO</name>
<sequence>MELNLLKIGFSCITIFVVVIGCLINSIEKYLPVFLTRTFRHGKYAYKGKSSQWVIEVPKSWFRHFYLFASVYSALALILTCGIYFLSWQLSPWLVMLLDLLASSNRKAHGLPAIFQLKEITLGNIYGSVLFLWASYHQYKAAVLLANLRKDGKGSIVTLQHHVPRGDWFEMVSSPHNLAEVMIYLALTFILWGSSTWPFVFLWVLSNQVETALLTHWWYISKFKDYPTDRKAIIPYVLYKMDRFEHAEARLTFGENFIIREQGVKLYDGDEKTTFEGGEIVLTSHRLLWGRPGDIQRGLTCLSLPLRYVVFVEEEAGGGSFGFSRSKKIVLHLSEALPGKIPGPVNRSIHHYVKLSFKEGLENNFLKIINETIQNKKWESFSPAAIPSQVEDEWKDAPNIKLRTGIVGIERGIQEKQKATDESISRAFQDLNKLMDMAKDMVNLSKSISQKIRERQGDITEDETVRFKSYLLSLGIDDPVTRNDFRSESQYYKELARQLADILEQPIREVGGMMALTDVYCRVNRARGLELLSAEDLIQACHMLEKLNLPIRLCEFDSGVKVLQLQSHSDANVVKNTALASVMHENIKMHRANSERYVILNEAFELYCFQLEDQGSLTAEELAQTLGISVLLAKERLLTTEKHGKACRDESIEGLRFYPNQFLQRED</sequence>
<comment type="subunit">
    <text evidence="11">Component of the endosomal sorting complex required for transport II (ESCRT-II).</text>
</comment>
<dbReference type="InParanoid" id="A0A6L2Q5T9"/>
<protein>
    <recommendedName>
        <fullName evidence="3 11">Vacuolar protein-sorting-associated protein 36</fullName>
    </recommendedName>
    <alternativeName>
        <fullName evidence="10 11">ESCRT-II complex subunit VPS36</fullName>
    </alternativeName>
</protein>
<dbReference type="Pfam" id="PF02544">
    <property type="entry name" value="Steroid_dh"/>
    <property type="match status" value="1"/>
</dbReference>
<comment type="similarity">
    <text evidence="2 11">Belongs to the VPS36 family.</text>
</comment>